<dbReference type="GO" id="GO:0047326">
    <property type="term" value="F:inositol-1,3,4,6-tetrakisphosphate 5-kinase activity"/>
    <property type="evidence" value="ECO:0007669"/>
    <property type="project" value="RHEA"/>
</dbReference>
<keyword evidence="2 8" id="KW-0808">Transferase</keyword>
<keyword evidence="11" id="KW-1185">Reference proteome</keyword>
<organism evidence="10 11">
    <name type="scientific">Apis cerana cerana</name>
    <name type="common">Oriental honeybee</name>
    <dbReference type="NCBI Taxonomy" id="94128"/>
    <lineage>
        <taxon>Eukaryota</taxon>
        <taxon>Metazoa</taxon>
        <taxon>Ecdysozoa</taxon>
        <taxon>Arthropoda</taxon>
        <taxon>Hexapoda</taxon>
        <taxon>Insecta</taxon>
        <taxon>Pterygota</taxon>
        <taxon>Neoptera</taxon>
        <taxon>Endopterygota</taxon>
        <taxon>Hymenoptera</taxon>
        <taxon>Apocrita</taxon>
        <taxon>Aculeata</taxon>
        <taxon>Apoidea</taxon>
        <taxon>Anthophila</taxon>
        <taxon>Apidae</taxon>
        <taxon>Apis</taxon>
    </lineage>
</organism>
<keyword evidence="9" id="KW-0175">Coiled coil</keyword>
<evidence type="ECO:0000313" key="10">
    <source>
        <dbReference type="EMBL" id="PBC27549.1"/>
    </source>
</evidence>
<feature type="coiled-coil region" evidence="9">
    <location>
        <begin position="380"/>
        <end position="407"/>
    </location>
</feature>
<dbReference type="SUPFAM" id="SSF56104">
    <property type="entry name" value="SAICAR synthase-like"/>
    <property type="match status" value="1"/>
</dbReference>
<evidence type="ECO:0000256" key="4">
    <source>
        <dbReference type="ARBA" id="ARBA00022777"/>
    </source>
</evidence>
<name>A0A2A3E8N2_APICC</name>
<keyword evidence="4 8" id="KW-0418">Kinase</keyword>
<dbReference type="AlphaFoldDB" id="A0A2A3E8N2"/>
<evidence type="ECO:0000256" key="2">
    <source>
        <dbReference type="ARBA" id="ARBA00022679"/>
    </source>
</evidence>
<accession>A0A2A3E8N2</accession>
<dbReference type="GO" id="GO:0005524">
    <property type="term" value="F:ATP binding"/>
    <property type="evidence" value="ECO:0007669"/>
    <property type="project" value="UniProtKB-KW"/>
</dbReference>
<keyword evidence="3" id="KW-0547">Nucleotide-binding</keyword>
<evidence type="ECO:0000256" key="1">
    <source>
        <dbReference type="ARBA" id="ARBA00007374"/>
    </source>
</evidence>
<evidence type="ECO:0000256" key="5">
    <source>
        <dbReference type="ARBA" id="ARBA00022840"/>
    </source>
</evidence>
<dbReference type="PANTHER" id="PTHR12400">
    <property type="entry name" value="INOSITOL POLYPHOSPHATE KINASE"/>
    <property type="match status" value="1"/>
</dbReference>
<dbReference type="Proteomes" id="UP000242457">
    <property type="component" value="Unassembled WGS sequence"/>
</dbReference>
<evidence type="ECO:0000256" key="8">
    <source>
        <dbReference type="RuleBase" id="RU363090"/>
    </source>
</evidence>
<dbReference type="InterPro" id="IPR038286">
    <property type="entry name" value="IPK_sf"/>
</dbReference>
<gene>
    <name evidence="10" type="ORF">APICC_04106</name>
</gene>
<dbReference type="OrthoDB" id="5958943at2759"/>
<dbReference type="Pfam" id="PF03770">
    <property type="entry name" value="IPK"/>
    <property type="match status" value="2"/>
</dbReference>
<comment type="catalytic activity">
    <reaction evidence="7">
        <text>1D-myo-inositol 1,3,4,6-tetrakisphosphate + ATP = 1D-myo-inositol 1,3,4,5,6-pentakisphosphate + ADP + H(+)</text>
        <dbReference type="Rhea" id="RHEA:12717"/>
        <dbReference type="ChEBI" id="CHEBI:15378"/>
        <dbReference type="ChEBI" id="CHEBI:30616"/>
        <dbReference type="ChEBI" id="CHEBI:57660"/>
        <dbReference type="ChEBI" id="CHEBI:57733"/>
        <dbReference type="ChEBI" id="CHEBI:456216"/>
        <dbReference type="EC" id="2.7.1.140"/>
    </reaction>
</comment>
<dbReference type="GO" id="GO:0005737">
    <property type="term" value="C:cytoplasm"/>
    <property type="evidence" value="ECO:0007669"/>
    <property type="project" value="TreeGrafter"/>
</dbReference>
<dbReference type="STRING" id="94128.A0A2A3E8N2"/>
<dbReference type="GO" id="GO:0032958">
    <property type="term" value="P:inositol phosphate biosynthetic process"/>
    <property type="evidence" value="ECO:0007669"/>
    <property type="project" value="InterPro"/>
</dbReference>
<evidence type="ECO:0000256" key="6">
    <source>
        <dbReference type="ARBA" id="ARBA00036164"/>
    </source>
</evidence>
<dbReference type="Gene3D" id="3.30.470.160">
    <property type="entry name" value="Inositol polyphosphate kinase"/>
    <property type="match status" value="1"/>
</dbReference>
<evidence type="ECO:0000256" key="9">
    <source>
        <dbReference type="SAM" id="Coils"/>
    </source>
</evidence>
<protein>
    <recommendedName>
        <fullName evidence="8">Kinase</fullName>
        <ecNumber evidence="8">2.7.-.-</ecNumber>
    </recommendedName>
</protein>
<sequence>MTTLDSQTDKTLSNLDKLSNTELAEIPSDHGLPVGISPLESRVAGHPSLDIERQTIGMLRRSDGRVYKPVVKPLLGKREISFYENLQISQDPVMLQLKNYVPRYYGTTELQIFGRRVTFLTLKDITDGMAEPCVMDIKIGRRTWDPLATPEKKATEELKYAESKRTYGFCITGFQVYCVSSGQLKQFGKHYGKTLDAKGVVEGNIHSTMNLRITAMPFLSCAALKIFLNISPERPPCRQLIVMLLSFLWKILLFFRIQRLFRFYSSSLLVAYDAKRLRHYLRLNNTNKLPSHVSTSFSSTNNHTTTSNVFKHMNDATSNSVSSNIETNRNRTMERVHFIKRSISLSGEYDSSGKEKTLSRSESCSPDFRVDRLCRTHSYVNNFDDDIIRIKEDYDDLLNELTSSMEEKQNWVRINMIDFTHVFPAEDQNTLDLNYLEGIENLIKLVEMFLISKDITA</sequence>
<dbReference type="GO" id="GO:0005634">
    <property type="term" value="C:nucleus"/>
    <property type="evidence" value="ECO:0007669"/>
    <property type="project" value="TreeGrafter"/>
</dbReference>
<comment type="catalytic activity">
    <reaction evidence="6">
        <text>1D-myo-inositol 1,4,5-trisphosphate + 2 ATP = 1D-myo-inositol 1,3,4,5,6-pentakisphosphate + 2 ADP + 2 H(+)</text>
        <dbReference type="Rhea" id="RHEA:32359"/>
        <dbReference type="ChEBI" id="CHEBI:15378"/>
        <dbReference type="ChEBI" id="CHEBI:30616"/>
        <dbReference type="ChEBI" id="CHEBI:57733"/>
        <dbReference type="ChEBI" id="CHEBI:203600"/>
        <dbReference type="ChEBI" id="CHEBI:456216"/>
        <dbReference type="EC" id="2.7.1.151"/>
    </reaction>
</comment>
<dbReference type="EC" id="2.7.-.-" evidence="8"/>
<dbReference type="GO" id="GO:0008440">
    <property type="term" value="F:inositol-1,4,5-trisphosphate 3-kinase activity"/>
    <property type="evidence" value="ECO:0007669"/>
    <property type="project" value="TreeGrafter"/>
</dbReference>
<evidence type="ECO:0000313" key="11">
    <source>
        <dbReference type="Proteomes" id="UP000242457"/>
    </source>
</evidence>
<comment type="similarity">
    <text evidence="1 8">Belongs to the inositol phosphokinase (IPK) family.</text>
</comment>
<proteinExistence type="inferred from homology"/>
<dbReference type="PANTHER" id="PTHR12400:SF51">
    <property type="entry name" value="INOSITOL POLYPHOSPHATE MULTIKINASE"/>
    <property type="match status" value="1"/>
</dbReference>
<evidence type="ECO:0000256" key="3">
    <source>
        <dbReference type="ARBA" id="ARBA00022741"/>
    </source>
</evidence>
<dbReference type="EMBL" id="KZ288347">
    <property type="protein sequence ID" value="PBC27549.1"/>
    <property type="molecule type" value="Genomic_DNA"/>
</dbReference>
<evidence type="ECO:0000256" key="7">
    <source>
        <dbReference type="ARBA" id="ARBA00036525"/>
    </source>
</evidence>
<reference evidence="10 11" key="1">
    <citation type="submission" date="2014-07" db="EMBL/GenBank/DDBJ databases">
        <title>Genomic and transcriptomic analysis on Apis cerana provide comprehensive insights into honey bee biology.</title>
        <authorList>
            <person name="Diao Q."/>
            <person name="Sun L."/>
            <person name="Zheng H."/>
            <person name="Zheng H."/>
            <person name="Xu S."/>
            <person name="Wang S."/>
            <person name="Zeng Z."/>
            <person name="Hu F."/>
            <person name="Su S."/>
            <person name="Wu J."/>
        </authorList>
    </citation>
    <scope>NUCLEOTIDE SEQUENCE [LARGE SCALE GENOMIC DNA]</scope>
    <source>
        <tissue evidence="10">Pupae without intestine</tissue>
    </source>
</reference>
<dbReference type="InterPro" id="IPR005522">
    <property type="entry name" value="IPK"/>
</dbReference>
<keyword evidence="5" id="KW-0067">ATP-binding</keyword>